<dbReference type="Pfam" id="PF06197">
    <property type="entry name" value="DUF998"/>
    <property type="match status" value="1"/>
</dbReference>
<dbReference type="Proteomes" id="UP000273022">
    <property type="component" value="Unassembled WGS sequence"/>
</dbReference>
<keyword evidence="1" id="KW-0812">Transmembrane</keyword>
<evidence type="ECO:0000313" key="3">
    <source>
        <dbReference type="Proteomes" id="UP000273022"/>
    </source>
</evidence>
<protein>
    <submittedName>
        <fullName evidence="2">DUF998 domain-containing protein</fullName>
    </submittedName>
</protein>
<dbReference type="InterPro" id="IPR009339">
    <property type="entry name" value="DUF998"/>
</dbReference>
<keyword evidence="1" id="KW-1133">Transmembrane helix</keyword>
<accession>A0A3A6UH13</accession>
<feature type="transmembrane region" description="Helical" evidence="1">
    <location>
        <begin position="117"/>
        <end position="138"/>
    </location>
</feature>
<organism evidence="2 3">
    <name type="scientific">Parashewanella spongiae</name>
    <dbReference type="NCBI Taxonomy" id="342950"/>
    <lineage>
        <taxon>Bacteria</taxon>
        <taxon>Pseudomonadati</taxon>
        <taxon>Pseudomonadota</taxon>
        <taxon>Gammaproteobacteria</taxon>
        <taxon>Alteromonadales</taxon>
        <taxon>Shewanellaceae</taxon>
        <taxon>Parashewanella</taxon>
    </lineage>
</organism>
<dbReference type="AlphaFoldDB" id="A0A3A6UH13"/>
<name>A0A3A6UH13_9GAMM</name>
<feature type="transmembrane region" description="Helical" evidence="1">
    <location>
        <begin position="150"/>
        <end position="169"/>
    </location>
</feature>
<gene>
    <name evidence="2" type="ORF">D5R81_05960</name>
</gene>
<dbReference type="EMBL" id="QYYH01000027">
    <property type="protein sequence ID" value="RJY18268.1"/>
    <property type="molecule type" value="Genomic_DNA"/>
</dbReference>
<evidence type="ECO:0000256" key="1">
    <source>
        <dbReference type="SAM" id="Phobius"/>
    </source>
</evidence>
<proteinExistence type="predicted"/>
<feature type="transmembrane region" description="Helical" evidence="1">
    <location>
        <begin position="7"/>
        <end position="29"/>
    </location>
</feature>
<feature type="transmembrane region" description="Helical" evidence="1">
    <location>
        <begin position="84"/>
        <end position="102"/>
    </location>
</feature>
<feature type="transmembrane region" description="Helical" evidence="1">
    <location>
        <begin position="49"/>
        <end position="72"/>
    </location>
</feature>
<keyword evidence="3" id="KW-1185">Reference proteome</keyword>
<keyword evidence="1" id="KW-0472">Membrane</keyword>
<sequence length="202" mass="22546">MKNRSLLIILPILSLLWLASTIIIGGIYYPNYSHTSQFISELGATGSPYGNYINYLGFIPTELLMFGFIAVCYKTLPASYLNKLGLLFIFFYSASLTIASLYPCDFECKPETPTTSHLIHIFSALPGYLGGITSILVLSFSSNNWNQEPSFKIASFTIAILASSAFLNISSDSNIVGVYQRILEVLIYSWFIFFGYQLSRQS</sequence>
<reference evidence="2 3" key="1">
    <citation type="submission" date="2018-09" db="EMBL/GenBank/DDBJ databases">
        <title>Phylogeny of the Shewanellaceae, and recommendation for two new genera, Pseudoshewanella and Parashewanella.</title>
        <authorList>
            <person name="Wang G."/>
        </authorList>
    </citation>
    <scope>NUCLEOTIDE SEQUENCE [LARGE SCALE GENOMIC DNA]</scope>
    <source>
        <strain evidence="2 3">KCTC 22492</strain>
    </source>
</reference>
<feature type="transmembrane region" description="Helical" evidence="1">
    <location>
        <begin position="175"/>
        <end position="196"/>
    </location>
</feature>
<evidence type="ECO:0000313" key="2">
    <source>
        <dbReference type="EMBL" id="RJY18268.1"/>
    </source>
</evidence>
<dbReference type="RefSeq" id="WP_121852742.1">
    <property type="nucleotide sequence ID" value="NZ_CP037952.1"/>
</dbReference>
<comment type="caution">
    <text evidence="2">The sequence shown here is derived from an EMBL/GenBank/DDBJ whole genome shotgun (WGS) entry which is preliminary data.</text>
</comment>
<dbReference type="OrthoDB" id="679392at2"/>